<keyword evidence="4" id="KW-1185">Reference proteome</keyword>
<proteinExistence type="predicted"/>
<name>A0A5E4AXX5_MARMO</name>
<dbReference type="EMBL" id="CABDUW010000193">
    <property type="protein sequence ID" value="VTJ62244.1"/>
    <property type="molecule type" value="Genomic_DNA"/>
</dbReference>
<dbReference type="Proteomes" id="UP000662637">
    <property type="component" value="Unassembled WGS sequence"/>
</dbReference>
<reference evidence="3 4" key="1">
    <citation type="submission" date="2019-04" db="EMBL/GenBank/DDBJ databases">
        <authorList>
            <person name="Alioto T."/>
            <person name="Alioto T."/>
        </authorList>
    </citation>
    <scope>NUCLEOTIDE SEQUENCE [LARGE SCALE GENOMIC DNA]</scope>
</reference>
<protein>
    <submittedName>
        <fullName evidence="3">Uncharacterized protein</fullName>
    </submittedName>
</protein>
<dbReference type="AlphaFoldDB" id="A0A5E4AXX5"/>
<evidence type="ECO:0000256" key="1">
    <source>
        <dbReference type="SAM" id="MobiDB-lite"/>
    </source>
</evidence>
<feature type="region of interest" description="Disordered" evidence="1">
    <location>
        <begin position="1"/>
        <end position="31"/>
    </location>
</feature>
<dbReference type="EMBL" id="WJEC01007844">
    <property type="protein sequence ID" value="KAF7466426.1"/>
    <property type="molecule type" value="Genomic_DNA"/>
</dbReference>
<dbReference type="Proteomes" id="UP000335636">
    <property type="component" value="Unassembled WGS sequence"/>
</dbReference>
<feature type="compositionally biased region" description="Basic and acidic residues" evidence="1">
    <location>
        <begin position="1"/>
        <end position="20"/>
    </location>
</feature>
<organism evidence="3 4">
    <name type="scientific">Marmota monax</name>
    <name type="common">Woodchuck</name>
    <dbReference type="NCBI Taxonomy" id="9995"/>
    <lineage>
        <taxon>Eukaryota</taxon>
        <taxon>Metazoa</taxon>
        <taxon>Chordata</taxon>
        <taxon>Craniata</taxon>
        <taxon>Vertebrata</taxon>
        <taxon>Euteleostomi</taxon>
        <taxon>Mammalia</taxon>
        <taxon>Eutheria</taxon>
        <taxon>Euarchontoglires</taxon>
        <taxon>Glires</taxon>
        <taxon>Rodentia</taxon>
        <taxon>Sciuromorpha</taxon>
        <taxon>Sciuridae</taxon>
        <taxon>Xerinae</taxon>
        <taxon>Marmotini</taxon>
        <taxon>Marmota</taxon>
    </lineage>
</organism>
<evidence type="ECO:0000313" key="4">
    <source>
        <dbReference type="Proteomes" id="UP000335636"/>
    </source>
</evidence>
<reference evidence="2" key="2">
    <citation type="submission" date="2020-08" db="EMBL/GenBank/DDBJ databases">
        <authorList>
            <person name="Shumante A."/>
            <person name="Zimin A.V."/>
            <person name="Puiu D."/>
            <person name="Salzberg S.L."/>
        </authorList>
    </citation>
    <scope>NUCLEOTIDE SEQUENCE</scope>
    <source>
        <strain evidence="2">WC2-LM</strain>
        <tissue evidence="2">Liver</tissue>
    </source>
</reference>
<sequence length="67" mass="7814">MRGRGGQDWERREGAREGRQSRQSAAPRTVQVARVSSEKTFFLTPETFSRARGVWDRGERCWPSLWC</sequence>
<evidence type="ECO:0000313" key="2">
    <source>
        <dbReference type="EMBL" id="KAF7466426.1"/>
    </source>
</evidence>
<accession>A0A5E4AXX5</accession>
<gene>
    <name evidence="2" type="ORF">GHT09_002432</name>
    <name evidence="3" type="ORF">MONAX_5E014921</name>
</gene>
<evidence type="ECO:0000313" key="3">
    <source>
        <dbReference type="EMBL" id="VTJ62244.1"/>
    </source>
</evidence>